<evidence type="ECO:0000256" key="3">
    <source>
        <dbReference type="ARBA" id="ARBA00022729"/>
    </source>
</evidence>
<feature type="chain" id="PRO_5036499368" description="C1q domain-containing protein" evidence="4">
    <location>
        <begin position="25"/>
        <end position="200"/>
    </location>
</feature>
<evidence type="ECO:0000256" key="4">
    <source>
        <dbReference type="SAM" id="SignalP"/>
    </source>
</evidence>
<dbReference type="Gene3D" id="2.60.120.40">
    <property type="match status" value="1"/>
</dbReference>
<dbReference type="Proteomes" id="UP000005408">
    <property type="component" value="Unassembled WGS sequence"/>
</dbReference>
<proteinExistence type="predicted"/>
<name>A0A8W8K8R7_MAGGI</name>
<evidence type="ECO:0000259" key="5">
    <source>
        <dbReference type="PROSITE" id="PS50871"/>
    </source>
</evidence>
<keyword evidence="7" id="KW-1185">Reference proteome</keyword>
<dbReference type="GO" id="GO:0005576">
    <property type="term" value="C:extracellular region"/>
    <property type="evidence" value="ECO:0007669"/>
    <property type="project" value="UniProtKB-SubCell"/>
</dbReference>
<dbReference type="SUPFAM" id="SSF49842">
    <property type="entry name" value="TNF-like"/>
    <property type="match status" value="1"/>
</dbReference>
<reference evidence="6" key="1">
    <citation type="submission" date="2022-08" db="UniProtKB">
        <authorList>
            <consortium name="EnsemblMetazoa"/>
        </authorList>
    </citation>
    <scope>IDENTIFICATION</scope>
    <source>
        <strain evidence="6">05x7-T-G4-1.051#20</strain>
    </source>
</reference>
<dbReference type="EnsemblMetazoa" id="G22876.1">
    <property type="protein sequence ID" value="G22876.1:cds"/>
    <property type="gene ID" value="G22876"/>
</dbReference>
<organism evidence="6 7">
    <name type="scientific">Magallana gigas</name>
    <name type="common">Pacific oyster</name>
    <name type="synonym">Crassostrea gigas</name>
    <dbReference type="NCBI Taxonomy" id="29159"/>
    <lineage>
        <taxon>Eukaryota</taxon>
        <taxon>Metazoa</taxon>
        <taxon>Spiralia</taxon>
        <taxon>Lophotrochozoa</taxon>
        <taxon>Mollusca</taxon>
        <taxon>Bivalvia</taxon>
        <taxon>Autobranchia</taxon>
        <taxon>Pteriomorphia</taxon>
        <taxon>Ostreida</taxon>
        <taxon>Ostreoidea</taxon>
        <taxon>Ostreidae</taxon>
        <taxon>Magallana</taxon>
    </lineage>
</organism>
<dbReference type="Pfam" id="PF00386">
    <property type="entry name" value="C1q"/>
    <property type="match status" value="1"/>
</dbReference>
<dbReference type="InterPro" id="IPR050822">
    <property type="entry name" value="Cerebellin_Synaptic_Org"/>
</dbReference>
<dbReference type="SMART" id="SM00110">
    <property type="entry name" value="C1Q"/>
    <property type="match status" value="1"/>
</dbReference>
<dbReference type="PANTHER" id="PTHR22923">
    <property type="entry name" value="CEREBELLIN-RELATED"/>
    <property type="match status" value="1"/>
</dbReference>
<feature type="domain" description="C1q" evidence="5">
    <location>
        <begin position="66"/>
        <end position="200"/>
    </location>
</feature>
<accession>A0A8W8K8R7</accession>
<protein>
    <recommendedName>
        <fullName evidence="5">C1q domain-containing protein</fullName>
    </recommendedName>
</protein>
<evidence type="ECO:0000256" key="1">
    <source>
        <dbReference type="ARBA" id="ARBA00004613"/>
    </source>
</evidence>
<dbReference type="AlphaFoldDB" id="A0A8W8K8R7"/>
<dbReference type="PROSITE" id="PS50871">
    <property type="entry name" value="C1Q"/>
    <property type="match status" value="1"/>
</dbReference>
<evidence type="ECO:0000313" key="7">
    <source>
        <dbReference type="Proteomes" id="UP000005408"/>
    </source>
</evidence>
<dbReference type="PANTHER" id="PTHR22923:SF102">
    <property type="entry name" value="CEREBELLIN 13-RELATED"/>
    <property type="match status" value="1"/>
</dbReference>
<dbReference type="OrthoDB" id="6138508at2759"/>
<sequence length="200" mass="22198">MGGSTTTVLYQILVLECFCILVSVQLNLTHTSSSDDIRSLHQELNTLRRDYNNVLSDLANIRKSLDVIQPVAFTACLTKDTSIGILQTIIYDHVITNVGNTYDPRHGIFRAPVKGLYHMSLTSISLVDNAIFVEMVKDGQRLIHSYSGSRDYHSSSASVNVVLEAGSDIWCRHYRDSNAVIINAQDSGTCFSGFLLNRIV</sequence>
<dbReference type="InterPro" id="IPR008983">
    <property type="entry name" value="Tumour_necrosis_fac-like_dom"/>
</dbReference>
<feature type="signal peptide" evidence="4">
    <location>
        <begin position="1"/>
        <end position="24"/>
    </location>
</feature>
<dbReference type="OMA" id="WVQHIAE"/>
<dbReference type="InterPro" id="IPR001073">
    <property type="entry name" value="C1q_dom"/>
</dbReference>
<keyword evidence="2" id="KW-0964">Secreted</keyword>
<evidence type="ECO:0000256" key="2">
    <source>
        <dbReference type="ARBA" id="ARBA00022525"/>
    </source>
</evidence>
<keyword evidence="3 4" id="KW-0732">Signal</keyword>
<evidence type="ECO:0000313" key="6">
    <source>
        <dbReference type="EnsemblMetazoa" id="G22876.1:cds"/>
    </source>
</evidence>
<comment type="subcellular location">
    <subcellularLocation>
        <location evidence="1">Secreted</location>
    </subcellularLocation>
</comment>
<dbReference type="PRINTS" id="PR00007">
    <property type="entry name" value="COMPLEMNTC1Q"/>
</dbReference>